<evidence type="ECO:0000313" key="3">
    <source>
        <dbReference type="EnsemblPlants" id="TraesCS4D02G186900.2"/>
    </source>
</evidence>
<name>A0A3B6JHZ3_WHEAT</name>
<dbReference type="Gramene" id="TraesCS4D03G0463500.2">
    <property type="protein sequence ID" value="TraesCS4D03G0463500.2.CDS"/>
    <property type="gene ID" value="TraesCS4D03G0463500"/>
</dbReference>
<dbReference type="OrthoDB" id="1903421at2759"/>
<evidence type="ECO:0000256" key="1">
    <source>
        <dbReference type="SAM" id="MobiDB-lite"/>
    </source>
</evidence>
<dbReference type="PANTHER" id="PTHR46816:SF11">
    <property type="entry name" value="OS03G0304500 PROTEIN"/>
    <property type="match status" value="1"/>
</dbReference>
<evidence type="ECO:0000259" key="2">
    <source>
        <dbReference type="PROSITE" id="PS50076"/>
    </source>
</evidence>
<protein>
    <recommendedName>
        <fullName evidence="2">J domain-containing protein</fullName>
    </recommendedName>
</protein>
<dbReference type="SUPFAM" id="SSF46565">
    <property type="entry name" value="Chaperone J-domain"/>
    <property type="match status" value="1"/>
</dbReference>
<dbReference type="EnsemblPlants" id="TraesCS4D02G186900.2">
    <property type="protein sequence ID" value="TraesCS4D02G186900.2"/>
    <property type="gene ID" value="TraesCS4D02G186900"/>
</dbReference>
<reference evidence="3" key="1">
    <citation type="submission" date="2018-08" db="EMBL/GenBank/DDBJ databases">
        <authorList>
            <person name="Rossello M."/>
        </authorList>
    </citation>
    <scope>NUCLEOTIDE SEQUENCE [LARGE SCALE GENOMIC DNA]</scope>
    <source>
        <strain evidence="3">cv. Chinese Spring</strain>
    </source>
</reference>
<dbReference type="InterPro" id="IPR001623">
    <property type="entry name" value="DnaJ_domain"/>
</dbReference>
<reference evidence="3" key="2">
    <citation type="submission" date="2018-10" db="UniProtKB">
        <authorList>
            <consortium name="EnsemblPlants"/>
        </authorList>
    </citation>
    <scope>IDENTIFICATION</scope>
</reference>
<dbReference type="InterPro" id="IPR036869">
    <property type="entry name" value="J_dom_sf"/>
</dbReference>
<dbReference type="SMART" id="SM00028">
    <property type="entry name" value="TPR"/>
    <property type="match status" value="1"/>
</dbReference>
<dbReference type="PROSITE" id="PS50076">
    <property type="entry name" value="DNAJ_2"/>
    <property type="match status" value="1"/>
</dbReference>
<dbReference type="GO" id="GO:0005783">
    <property type="term" value="C:endoplasmic reticulum"/>
    <property type="evidence" value="ECO:0007669"/>
    <property type="project" value="UniProtKB-ARBA"/>
</dbReference>
<gene>
    <name evidence="3" type="primary">LOC123097696</name>
</gene>
<dbReference type="AlphaFoldDB" id="A0A3B6JHZ3"/>
<dbReference type="SMR" id="A0A3B6JHZ3"/>
<dbReference type="Gene3D" id="1.25.40.10">
    <property type="entry name" value="Tetratricopeptide repeat domain"/>
    <property type="match status" value="1"/>
</dbReference>
<dbReference type="STRING" id="4565.A0A3B6JHZ3"/>
<feature type="region of interest" description="Disordered" evidence="1">
    <location>
        <begin position="649"/>
        <end position="680"/>
    </location>
</feature>
<dbReference type="PANTHER" id="PTHR46816">
    <property type="entry name" value="OS01G0273500 PROTEIN"/>
    <property type="match status" value="1"/>
</dbReference>
<accession>A0A3B6JHZ3</accession>
<dbReference type="InterPro" id="IPR019734">
    <property type="entry name" value="TPR_rpt"/>
</dbReference>
<feature type="domain" description="J" evidence="2">
    <location>
        <begin position="554"/>
        <end position="625"/>
    </location>
</feature>
<proteinExistence type="predicted"/>
<evidence type="ECO:0000313" key="4">
    <source>
        <dbReference type="Proteomes" id="UP000019116"/>
    </source>
</evidence>
<keyword evidence="4" id="KW-1185">Reference proteome</keyword>
<feature type="compositionally biased region" description="Low complexity" evidence="1">
    <location>
        <begin position="669"/>
        <end position="680"/>
    </location>
</feature>
<dbReference type="CDD" id="cd06257">
    <property type="entry name" value="DnaJ"/>
    <property type="match status" value="1"/>
</dbReference>
<dbReference type="Proteomes" id="UP000019116">
    <property type="component" value="Chromosome 4D"/>
</dbReference>
<dbReference type="Gramene" id="TraesCS4D02G186900.2">
    <property type="protein sequence ID" value="TraesCS4D02G186900.2"/>
    <property type="gene ID" value="TraesCS4D02G186900"/>
</dbReference>
<dbReference type="InterPro" id="IPR011990">
    <property type="entry name" value="TPR-like_helical_dom_sf"/>
</dbReference>
<dbReference type="SUPFAM" id="SSF48452">
    <property type="entry name" value="TPR-like"/>
    <property type="match status" value="2"/>
</dbReference>
<sequence>MAVSSPSSAPEKKRKWLLSNRKPVSSCHANGSSVQQLFAFSSVPHNAKNIWSFDSTSRVVWSCRPNSKSQDSFFELRTICFFRAWRAFSSCFFSSKIGLLDLSAPSAMLCSALAFLSCFVPPKIHPFLLSRIGPSISLFVQESNLVWQKSHACFAMYAQVIDRYLREARAILAAAPESGGGDAVAALGLIDAALELSPRMEAALELRARALLALRRYREVAEMLRDYIPSCGKSCSGEDASSSSSLSSSSSGDLGTISRAKLLSPERHRSDAAETDRGTARSFRCFDVSELKRRVLAGLSKNPNTDTQWRYLVLGEACFHLGLIEDAMVLLQTGRRLASAAFRRESVCWSEDSFSSSTVAAAVASVPSGNASKSGSAFIIPAVESEAMSQLLAHVKLLLRRRTAAMAALDAGLPAEAVRHFSKILEARRGVLPHTFAAACLVGRAASFQAGGRPADAIADCNRALALDPAYIPALRARADLLQSVGALSDSLRDLDHLKLLYDAALRDGKLPGPRWRPQGGVRYREIAGAHRKLIARIQGLRSRAAVGEGCNIDYYALLGVRRGCTRSELERAHLLLSLKLKPDRAVVFGERLELVDEHRDLEAVRDQARMSALLLYRMLQKGYSFIMSAVIDEEAAARQRAKEAAALPKQQQHAAPIPENPPAVNSSTARTTAKPKAKAGATVATVSSQATAPVYQGVFCRDLAVVGTLLSRSGFDRSLPVKCEAMSC</sequence>
<organism evidence="3">
    <name type="scientific">Triticum aestivum</name>
    <name type="common">Wheat</name>
    <dbReference type="NCBI Taxonomy" id="4565"/>
    <lineage>
        <taxon>Eukaryota</taxon>
        <taxon>Viridiplantae</taxon>
        <taxon>Streptophyta</taxon>
        <taxon>Embryophyta</taxon>
        <taxon>Tracheophyta</taxon>
        <taxon>Spermatophyta</taxon>
        <taxon>Magnoliopsida</taxon>
        <taxon>Liliopsida</taxon>
        <taxon>Poales</taxon>
        <taxon>Poaceae</taxon>
        <taxon>BOP clade</taxon>
        <taxon>Pooideae</taxon>
        <taxon>Triticodae</taxon>
        <taxon>Triticeae</taxon>
        <taxon>Triticinae</taxon>
        <taxon>Triticum</taxon>
    </lineage>
</organism>